<evidence type="ECO:0000256" key="1">
    <source>
        <dbReference type="ARBA" id="ARBA00004749"/>
    </source>
</evidence>
<dbReference type="EMBL" id="FNQM01000004">
    <property type="protein sequence ID" value="SEA30019.1"/>
    <property type="molecule type" value="Genomic_DNA"/>
</dbReference>
<protein>
    <submittedName>
        <fullName evidence="9">Ubiquinone biosynthesis protein COQ9</fullName>
    </submittedName>
</protein>
<dbReference type="Proteomes" id="UP000198703">
    <property type="component" value="Unassembled WGS sequence"/>
</dbReference>
<dbReference type="NCBIfam" id="TIGR02396">
    <property type="entry name" value="diverge_rpsU"/>
    <property type="match status" value="1"/>
</dbReference>
<comment type="function">
    <text evidence="6">Membrane-associated protein that warps the membrane surface to access and bind aromatic isoprenes with high specificity, including ubiquinone (CoQ) isoprene intermediates and presents them directly to COQ7, therefore facilitating the COQ7-mediated hydroxylase step. Participates in the biosynthesis of coenzyme Q, also named ubiquinone, an essential lipid-soluble electron transporter for aerobic cellular respiration.</text>
</comment>
<accession>A0A1H4A1V8</accession>
<dbReference type="GO" id="GO:0008289">
    <property type="term" value="F:lipid binding"/>
    <property type="evidence" value="ECO:0007669"/>
    <property type="project" value="UniProtKB-KW"/>
</dbReference>
<keyword evidence="5" id="KW-0446">Lipid-binding</keyword>
<dbReference type="Pfam" id="PF08511">
    <property type="entry name" value="COQ9"/>
    <property type="match status" value="1"/>
</dbReference>
<dbReference type="Gene3D" id="1.10.357.10">
    <property type="entry name" value="Tetracycline Repressor, domain 2"/>
    <property type="match status" value="1"/>
</dbReference>
<comment type="similarity">
    <text evidence="2">Belongs to the COQ9 family.</text>
</comment>
<evidence type="ECO:0000256" key="2">
    <source>
        <dbReference type="ARBA" id="ARBA00010766"/>
    </source>
</evidence>
<reference evidence="9 10" key="1">
    <citation type="submission" date="2016-10" db="EMBL/GenBank/DDBJ databases">
        <authorList>
            <person name="de Groot N.N."/>
        </authorList>
    </citation>
    <scope>NUCLEOTIDE SEQUENCE [LARGE SCALE GENOMIC DNA]</scope>
    <source>
        <strain evidence="9 10">DSM 15345</strain>
    </source>
</reference>
<sequence length="239" mass="25506">MAQEAGLNGPEHDLAGGGAGQSAEVAAAKARVLTAALPNAPFDGWSEQTLRAAIEASGVEPGLARMAFPRGAVDLALAFHDDGDARLAQALATAPLAGMRMRERVAFAVRTRLELVERHREAVRRGATLFALPIYAADGAKALWRTADVIWTGLGDTSDDANWYSKRAILSGVYGSTVLYWLGDGSEGFADTWAFLDRRIDGVMQFEKLKAQVNANPLGRVALAVPNALSKLVRPPRRA</sequence>
<keyword evidence="10" id="KW-1185">Reference proteome</keyword>
<dbReference type="RefSeq" id="WP_093251765.1">
    <property type="nucleotide sequence ID" value="NZ_FNQM01000004.1"/>
</dbReference>
<comment type="pathway">
    <text evidence="1">Cofactor biosynthesis; ubiquinone biosynthesis.</text>
</comment>
<dbReference type="InterPro" id="IPR012762">
    <property type="entry name" value="Ubiq_biosynth_COQ9"/>
</dbReference>
<evidence type="ECO:0000256" key="7">
    <source>
        <dbReference type="SAM" id="MobiDB-lite"/>
    </source>
</evidence>
<keyword evidence="9" id="KW-0830">Ubiquinone</keyword>
<dbReference type="OrthoDB" id="7201143at2"/>
<evidence type="ECO:0000259" key="8">
    <source>
        <dbReference type="Pfam" id="PF08511"/>
    </source>
</evidence>
<feature type="domain" description="COQ9 C-terminal" evidence="8">
    <location>
        <begin position="137"/>
        <end position="207"/>
    </location>
</feature>
<gene>
    <name evidence="9" type="ORF">SAMN05444370_10432</name>
</gene>
<evidence type="ECO:0000256" key="6">
    <source>
        <dbReference type="ARBA" id="ARBA00058104"/>
    </source>
</evidence>
<dbReference type="PANTHER" id="PTHR21427">
    <property type="entry name" value="UBIQUINONE BIOSYNTHESIS PROTEIN COQ9, MITOCHONDRIAL"/>
    <property type="match status" value="1"/>
</dbReference>
<dbReference type="STRING" id="89524.SAMN05444370_10432"/>
<dbReference type="AlphaFoldDB" id="A0A1H4A1V8"/>
<dbReference type="PANTHER" id="PTHR21427:SF19">
    <property type="entry name" value="UBIQUINONE BIOSYNTHESIS PROTEIN COQ9, MITOCHONDRIAL"/>
    <property type="match status" value="1"/>
</dbReference>
<evidence type="ECO:0000256" key="4">
    <source>
        <dbReference type="ARBA" id="ARBA00022946"/>
    </source>
</evidence>
<evidence type="ECO:0000256" key="5">
    <source>
        <dbReference type="ARBA" id="ARBA00023121"/>
    </source>
</evidence>
<name>A0A1H4A1V8_9RHOB</name>
<feature type="region of interest" description="Disordered" evidence="7">
    <location>
        <begin position="1"/>
        <end position="20"/>
    </location>
</feature>
<dbReference type="GO" id="GO:0006744">
    <property type="term" value="P:ubiquinone biosynthetic process"/>
    <property type="evidence" value="ECO:0007669"/>
    <property type="project" value="UniProtKB-KW"/>
</dbReference>
<evidence type="ECO:0000256" key="3">
    <source>
        <dbReference type="ARBA" id="ARBA00022688"/>
    </source>
</evidence>
<proteinExistence type="inferred from homology"/>
<evidence type="ECO:0000313" key="10">
    <source>
        <dbReference type="Proteomes" id="UP000198703"/>
    </source>
</evidence>
<keyword evidence="3" id="KW-0831">Ubiquinone biosynthesis</keyword>
<organism evidence="9 10">
    <name type="scientific">Rubrimonas cliftonensis</name>
    <dbReference type="NCBI Taxonomy" id="89524"/>
    <lineage>
        <taxon>Bacteria</taxon>
        <taxon>Pseudomonadati</taxon>
        <taxon>Pseudomonadota</taxon>
        <taxon>Alphaproteobacteria</taxon>
        <taxon>Rhodobacterales</taxon>
        <taxon>Paracoccaceae</taxon>
        <taxon>Rubrimonas</taxon>
    </lineage>
</organism>
<keyword evidence="4" id="KW-0809">Transit peptide</keyword>
<evidence type="ECO:0000313" key="9">
    <source>
        <dbReference type="EMBL" id="SEA30019.1"/>
    </source>
</evidence>
<dbReference type="InterPro" id="IPR013718">
    <property type="entry name" value="COQ9_C"/>
</dbReference>